<comment type="function">
    <text evidence="6">HflC and HflK could regulate a protease.</text>
</comment>
<dbReference type="GO" id="GO:0016020">
    <property type="term" value="C:membrane"/>
    <property type="evidence" value="ECO:0007669"/>
    <property type="project" value="UniProtKB-SubCell"/>
</dbReference>
<reference evidence="8 9" key="1">
    <citation type="journal article" date="2016" name="Nat. Commun.">
        <title>Thousands of microbial genomes shed light on interconnected biogeochemical processes in an aquifer system.</title>
        <authorList>
            <person name="Anantharaman K."/>
            <person name="Brown C.T."/>
            <person name="Hug L.A."/>
            <person name="Sharon I."/>
            <person name="Castelle C.J."/>
            <person name="Probst A.J."/>
            <person name="Thomas B.C."/>
            <person name="Singh A."/>
            <person name="Wilkins M.J."/>
            <person name="Karaoz U."/>
            <person name="Brodie E.L."/>
            <person name="Williams K.H."/>
            <person name="Hubbard S.S."/>
            <person name="Banfield J.F."/>
        </authorList>
    </citation>
    <scope>NUCLEOTIDE SEQUENCE [LARGE SCALE GENOMIC DNA]</scope>
</reference>
<dbReference type="InterPro" id="IPR001107">
    <property type="entry name" value="Band_7"/>
</dbReference>
<dbReference type="Proteomes" id="UP000177583">
    <property type="component" value="Unassembled WGS sequence"/>
</dbReference>
<protein>
    <recommendedName>
        <fullName evidence="6">Protein HflC</fullName>
    </recommendedName>
</protein>
<dbReference type="InterPro" id="IPR036013">
    <property type="entry name" value="Band_7/SPFH_dom_sf"/>
</dbReference>
<dbReference type="PANTHER" id="PTHR42911:SF1">
    <property type="entry name" value="MODULATOR OF FTSH PROTEASE HFLC"/>
    <property type="match status" value="1"/>
</dbReference>
<comment type="similarity">
    <text evidence="2 6">Belongs to the band 7/mec-2 family. HflC subfamily.</text>
</comment>
<evidence type="ECO:0000313" key="9">
    <source>
        <dbReference type="Proteomes" id="UP000177583"/>
    </source>
</evidence>
<dbReference type="SUPFAM" id="SSF117892">
    <property type="entry name" value="Band 7/SPFH domain"/>
    <property type="match status" value="1"/>
</dbReference>
<proteinExistence type="inferred from homology"/>
<keyword evidence="4" id="KW-1133">Transmembrane helix</keyword>
<dbReference type="SMART" id="SM00244">
    <property type="entry name" value="PHB"/>
    <property type="match status" value="1"/>
</dbReference>
<evidence type="ECO:0000256" key="1">
    <source>
        <dbReference type="ARBA" id="ARBA00004167"/>
    </source>
</evidence>
<evidence type="ECO:0000256" key="6">
    <source>
        <dbReference type="PIRNR" id="PIRNR005651"/>
    </source>
</evidence>
<evidence type="ECO:0000256" key="2">
    <source>
        <dbReference type="ARBA" id="ARBA00007862"/>
    </source>
</evidence>
<dbReference type="Gene3D" id="3.30.479.30">
    <property type="entry name" value="Band 7 domain"/>
    <property type="match status" value="1"/>
</dbReference>
<evidence type="ECO:0000256" key="3">
    <source>
        <dbReference type="ARBA" id="ARBA00022692"/>
    </source>
</evidence>
<dbReference type="InterPro" id="IPR010200">
    <property type="entry name" value="HflC"/>
</dbReference>
<evidence type="ECO:0000313" key="8">
    <source>
        <dbReference type="EMBL" id="OGH00267.1"/>
    </source>
</evidence>
<dbReference type="NCBIfam" id="TIGR01932">
    <property type="entry name" value="hflC"/>
    <property type="match status" value="1"/>
</dbReference>
<dbReference type="AlphaFoldDB" id="A0A1F6GQ42"/>
<dbReference type="Pfam" id="PF01145">
    <property type="entry name" value="Band_7"/>
    <property type="match status" value="1"/>
</dbReference>
<keyword evidence="3" id="KW-0812">Transmembrane</keyword>
<comment type="subcellular location">
    <subcellularLocation>
        <location evidence="1">Membrane</location>
        <topology evidence="1">Single-pass membrane protein</topology>
    </subcellularLocation>
</comment>
<dbReference type="PANTHER" id="PTHR42911">
    <property type="entry name" value="MODULATOR OF FTSH PROTEASE HFLC"/>
    <property type="match status" value="1"/>
</dbReference>
<keyword evidence="5" id="KW-0472">Membrane</keyword>
<sequence>MNKALSAVMALLVVLFVGYNALFVVSEGHQVIITQFGKPVGERIEDAGLYFKIPFIQKLHYFDKRILKWDGDPNEIPTRDKKYIWIDTTARWRINDPLVFLQRMGSLSRADMTLSDLINGAVRDFVTKNDLVEIVRSSDTGDQFNMSTESSATKKEVRVGRDGFSQMVLLSVEQKVQDLGIELLDVLVKRVNYTDQVRERVYARMISERQRIATQTRSEGEAVKAQILGETEKRLKEIVSGAYKKAQQIRGVADGQAIRLSGEAYGVDPEFYRFMATLDTYKTTLGENTRLVIDSNSPLYEFLSPKLRK</sequence>
<name>A0A1F6GQ42_9PROT</name>
<organism evidence="8 9">
    <name type="scientific">Candidatus Lambdaproteobacteria bacterium RIFOXYD2_FULL_56_26</name>
    <dbReference type="NCBI Taxonomy" id="1817773"/>
    <lineage>
        <taxon>Bacteria</taxon>
        <taxon>Pseudomonadati</taxon>
        <taxon>Pseudomonadota</taxon>
        <taxon>Candidatus Lambdaproteobacteria</taxon>
    </lineage>
</organism>
<accession>A0A1F6GQ42</accession>
<evidence type="ECO:0000256" key="5">
    <source>
        <dbReference type="ARBA" id="ARBA00023136"/>
    </source>
</evidence>
<dbReference type="EMBL" id="MFNF01000048">
    <property type="protein sequence ID" value="OGH00267.1"/>
    <property type="molecule type" value="Genomic_DNA"/>
</dbReference>
<comment type="caution">
    <text evidence="8">The sequence shown here is derived from an EMBL/GenBank/DDBJ whole genome shotgun (WGS) entry which is preliminary data.</text>
</comment>
<feature type="domain" description="Band 7" evidence="7">
    <location>
        <begin position="20"/>
        <end position="205"/>
    </location>
</feature>
<dbReference type="PIRSF" id="PIRSF005651">
    <property type="entry name" value="HflC"/>
    <property type="match status" value="1"/>
</dbReference>
<gene>
    <name evidence="8" type="ORF">A2557_05925</name>
</gene>
<dbReference type="CDD" id="cd03405">
    <property type="entry name" value="SPFH_HflC"/>
    <property type="match status" value="1"/>
</dbReference>
<evidence type="ECO:0000256" key="4">
    <source>
        <dbReference type="ARBA" id="ARBA00022989"/>
    </source>
</evidence>
<evidence type="ECO:0000259" key="7">
    <source>
        <dbReference type="SMART" id="SM00244"/>
    </source>
</evidence>